<protein>
    <submittedName>
        <fullName evidence="3">Thiamine transporter SLC35F3</fullName>
    </submittedName>
</protein>
<accession>A0A1W0XCU6</accession>
<reference evidence="4" key="1">
    <citation type="submission" date="2017-01" db="EMBL/GenBank/DDBJ databases">
        <title>Comparative genomics of anhydrobiosis in the tardigrade Hypsibius dujardini.</title>
        <authorList>
            <person name="Yoshida Y."/>
            <person name="Koutsovoulos G."/>
            <person name="Laetsch D."/>
            <person name="Stevens L."/>
            <person name="Kumar S."/>
            <person name="Horikawa D."/>
            <person name="Ishino K."/>
            <person name="Komine S."/>
            <person name="Tomita M."/>
            <person name="Blaxter M."/>
            <person name="Arakawa K."/>
        </authorList>
    </citation>
    <scope>NUCLEOTIDE SEQUENCE [LARGE SCALE GENOMIC DNA]</scope>
    <source>
        <strain evidence="4">Z151</strain>
    </source>
</reference>
<feature type="transmembrane region" description="Helical" evidence="2">
    <location>
        <begin position="267"/>
        <end position="288"/>
    </location>
</feature>
<feature type="transmembrane region" description="Helical" evidence="2">
    <location>
        <begin position="423"/>
        <end position="440"/>
    </location>
</feature>
<organism evidence="3 4">
    <name type="scientific">Hypsibius exemplaris</name>
    <name type="common">Freshwater tardigrade</name>
    <dbReference type="NCBI Taxonomy" id="2072580"/>
    <lineage>
        <taxon>Eukaryota</taxon>
        <taxon>Metazoa</taxon>
        <taxon>Ecdysozoa</taxon>
        <taxon>Tardigrada</taxon>
        <taxon>Eutardigrada</taxon>
        <taxon>Parachela</taxon>
        <taxon>Hypsibioidea</taxon>
        <taxon>Hypsibiidae</taxon>
        <taxon>Hypsibius</taxon>
    </lineage>
</organism>
<feature type="transmembrane region" description="Helical" evidence="2">
    <location>
        <begin position="397"/>
        <end position="416"/>
    </location>
</feature>
<dbReference type="OrthoDB" id="10062838at2759"/>
<feature type="transmembrane region" description="Helical" evidence="2">
    <location>
        <begin position="293"/>
        <end position="312"/>
    </location>
</feature>
<dbReference type="InterPro" id="IPR026505">
    <property type="entry name" value="Solute_c_fam_35_mem_F3/F4"/>
</dbReference>
<dbReference type="PANTHER" id="PTHR19346:SF4">
    <property type="entry name" value="SUGAR PHOSPHATE TRANSPORTER DOMAIN-CONTAINING PROTEIN"/>
    <property type="match status" value="1"/>
</dbReference>
<keyword evidence="2" id="KW-1133">Transmembrane helix</keyword>
<feature type="region of interest" description="Disordered" evidence="1">
    <location>
        <begin position="1"/>
        <end position="56"/>
    </location>
</feature>
<name>A0A1W0XCU6_HYPEX</name>
<evidence type="ECO:0000313" key="3">
    <source>
        <dbReference type="EMBL" id="OQV25101.1"/>
    </source>
</evidence>
<keyword evidence="4" id="KW-1185">Reference proteome</keyword>
<feature type="transmembrane region" description="Helical" evidence="2">
    <location>
        <begin position="446"/>
        <end position="464"/>
    </location>
</feature>
<keyword evidence="2" id="KW-0472">Membrane</keyword>
<feature type="transmembrane region" description="Helical" evidence="2">
    <location>
        <begin position="180"/>
        <end position="200"/>
    </location>
</feature>
<evidence type="ECO:0000313" key="4">
    <source>
        <dbReference type="Proteomes" id="UP000192578"/>
    </source>
</evidence>
<feature type="transmembrane region" description="Helical" evidence="2">
    <location>
        <begin position="239"/>
        <end position="261"/>
    </location>
</feature>
<dbReference type="SUPFAM" id="SSF103481">
    <property type="entry name" value="Multidrug resistance efflux transporter EmrE"/>
    <property type="match status" value="1"/>
</dbReference>
<comment type="caution">
    <text evidence="3">The sequence shown here is derived from an EMBL/GenBank/DDBJ whole genome shotgun (WGS) entry which is preliminary data.</text>
</comment>
<feature type="transmembrane region" description="Helical" evidence="2">
    <location>
        <begin position="148"/>
        <end position="168"/>
    </location>
</feature>
<feature type="transmembrane region" description="Helical" evidence="2">
    <location>
        <begin position="324"/>
        <end position="343"/>
    </location>
</feature>
<sequence length="503" mass="55056">MDTVENGANAEETADHVPLTAPLLEESNASATVSVEMGNDDGERTDGTVSEESMESQDEPVDVVGGDGDFVVVPKSGLLVTSVSQAEKEREAAQEGDVESRLGVPTISKKLSIIGGGSLANVEFTRKASVLPPKKGGLQGLSDAKKHTLGICLIMVHCMAIVGSNQFAKQTYSNDFSAPFSLVYFRTVWRISIFPFFMVVKYFHRRYRHRGDGGPVSFMKTYRSCTAVFGPEGLTVKSFFYPCGMLAVLWVVVQTSNVFAIKFLNNSIVSALFCSETAFCYLLSAIVLKARVYFLKVSAVLIALVGVGLMAYSQLTGSDLRWEGIAISIVGSFLGSVYMVAVKKNLGKTEDVGQALLLTSAMSLFVTLTCWPAVLGLQYSGWEYWDLQTIPWMNVNISSGLMLVGIYVFTCCLVLTNPLLLTLSKLLGIPVNYCIDWMLYNQQFDIYQIFGVLLIGVGFVFIALPERWLVLKTLAKKLRLQASSVPPVPDKTRRSNSRSSNRA</sequence>
<dbReference type="EMBL" id="MTYJ01000003">
    <property type="protein sequence ID" value="OQV25101.1"/>
    <property type="molecule type" value="Genomic_DNA"/>
</dbReference>
<evidence type="ECO:0000256" key="2">
    <source>
        <dbReference type="SAM" id="Phobius"/>
    </source>
</evidence>
<evidence type="ECO:0000256" key="1">
    <source>
        <dbReference type="SAM" id="MobiDB-lite"/>
    </source>
</evidence>
<dbReference type="AlphaFoldDB" id="A0A1W0XCU6"/>
<feature type="transmembrane region" description="Helical" evidence="2">
    <location>
        <begin position="355"/>
        <end position="377"/>
    </location>
</feature>
<dbReference type="PANTHER" id="PTHR19346">
    <property type="entry name" value="SUGAR PHOSPHATE TRANSPORTER DOMAIN-CONTAINING PROTEIN"/>
    <property type="match status" value="1"/>
</dbReference>
<proteinExistence type="predicted"/>
<keyword evidence="2" id="KW-0812">Transmembrane</keyword>
<gene>
    <name evidence="3" type="ORF">BV898_00793</name>
</gene>
<dbReference type="InterPro" id="IPR037185">
    <property type="entry name" value="EmrE-like"/>
</dbReference>
<dbReference type="Proteomes" id="UP000192578">
    <property type="component" value="Unassembled WGS sequence"/>
</dbReference>